<organism evidence="4 5">
    <name type="scientific">Mya arenaria</name>
    <name type="common">Soft-shell clam</name>
    <dbReference type="NCBI Taxonomy" id="6604"/>
    <lineage>
        <taxon>Eukaryota</taxon>
        <taxon>Metazoa</taxon>
        <taxon>Spiralia</taxon>
        <taxon>Lophotrochozoa</taxon>
        <taxon>Mollusca</taxon>
        <taxon>Bivalvia</taxon>
        <taxon>Autobranchia</taxon>
        <taxon>Heteroconchia</taxon>
        <taxon>Euheterodonta</taxon>
        <taxon>Imparidentia</taxon>
        <taxon>Neoheterodontei</taxon>
        <taxon>Myida</taxon>
        <taxon>Myoidea</taxon>
        <taxon>Myidae</taxon>
        <taxon>Mya</taxon>
    </lineage>
</organism>
<dbReference type="Gene3D" id="3.30.710.10">
    <property type="entry name" value="Potassium Channel Kv1.1, Chain A"/>
    <property type="match status" value="1"/>
</dbReference>
<dbReference type="EMBL" id="CP111021">
    <property type="protein sequence ID" value="WAR16413.1"/>
    <property type="molecule type" value="Genomic_DNA"/>
</dbReference>
<dbReference type="InterPro" id="IPR011705">
    <property type="entry name" value="BACK"/>
</dbReference>
<dbReference type="SUPFAM" id="SSF50965">
    <property type="entry name" value="Galactose oxidase, central domain"/>
    <property type="match status" value="1"/>
</dbReference>
<reference evidence="4" key="1">
    <citation type="submission" date="2022-11" db="EMBL/GenBank/DDBJ databases">
        <title>Centuries of genome instability and evolution in soft-shell clam transmissible cancer (bioRxiv).</title>
        <authorList>
            <person name="Hart S.F.M."/>
            <person name="Yonemitsu M.A."/>
            <person name="Giersch R.M."/>
            <person name="Beal B.F."/>
            <person name="Arriagada G."/>
            <person name="Davis B.W."/>
            <person name="Ostrander E.A."/>
            <person name="Goff S.P."/>
            <person name="Metzger M.J."/>
        </authorList>
    </citation>
    <scope>NUCLEOTIDE SEQUENCE</scope>
    <source>
        <strain evidence="4">MELC-2E11</strain>
        <tissue evidence="4">Siphon/mantle</tissue>
    </source>
</reference>
<evidence type="ECO:0000259" key="3">
    <source>
        <dbReference type="PROSITE" id="PS50097"/>
    </source>
</evidence>
<dbReference type="Pfam" id="PF01344">
    <property type="entry name" value="Kelch_1"/>
    <property type="match status" value="1"/>
</dbReference>
<keyword evidence="5" id="KW-1185">Reference proteome</keyword>
<evidence type="ECO:0000313" key="5">
    <source>
        <dbReference type="Proteomes" id="UP001164746"/>
    </source>
</evidence>
<dbReference type="SMART" id="SM00225">
    <property type="entry name" value="BTB"/>
    <property type="match status" value="1"/>
</dbReference>
<gene>
    <name evidence="4" type="ORF">MAR_031007</name>
</gene>
<dbReference type="InterPro" id="IPR011043">
    <property type="entry name" value="Gal_Oxase/kelch_b-propeller"/>
</dbReference>
<dbReference type="SMART" id="SM00875">
    <property type="entry name" value="BACK"/>
    <property type="match status" value="1"/>
</dbReference>
<dbReference type="PROSITE" id="PS50097">
    <property type="entry name" value="BTB"/>
    <property type="match status" value="1"/>
</dbReference>
<sequence>MASVLRMSFCEDKKTVQPISRDMDSSVTLNRSVMRLLYEQMTSQSEFCDVTITFGDKENFEEMKAHSCVLVYSAYFESLYSSGLQEKEQGKVHIGIGKPECIKMALTYLYTGKIHLEFSKLKDILEVADYLQIDDLKADCNRYLRNTELTIKNCVPLCLLSGSYNIEFYSQALEFMRAHLPDVMDTPEAFELSPDSLLDIVSDPALSYVPRISLFNFIVKWVDLDPKERTKYFAELFSSLDLTKIPLKFLTNEVKSCPHVMSSPECLNKYGNIVQMLKKGIIKEISTIDVLFLVGGMDERDRFNKIVFVYLIQEDRWIELSRIPYTLDCTEVTCSLNCKDDALFIVERWRYEDTGGQIKVYKYDLNARNWSSHLTPFEDTDSVPSGSDVHSMFALKETNEFCIISEGFLPPSNVNSVVVCATYYDSELKNIISRTQIFKTKEDAAVSSCIADNRYICSLIFNPLDELNGRNTGQRFLVRDTKGRQVKGFQNFSRGSCRADEILPIGHEIYMCDFEADPGSQGETLVRFDLQKRKWLRSNGSMLLKRMRRMYARCSFGKKIYVVGGDTDDGPINYADVFDPSEAKWEQIAPIPKPLACVVMCPGKISSEFHTCHANCPHCKVKKSLFDPASQSVTSEDLWSDDSDSEQGDCSIM</sequence>
<dbReference type="Pfam" id="PF07707">
    <property type="entry name" value="BACK"/>
    <property type="match status" value="1"/>
</dbReference>
<evidence type="ECO:0000313" key="4">
    <source>
        <dbReference type="EMBL" id="WAR16413.1"/>
    </source>
</evidence>
<dbReference type="InterPro" id="IPR015915">
    <property type="entry name" value="Kelch-typ_b-propeller"/>
</dbReference>
<dbReference type="InterPro" id="IPR006652">
    <property type="entry name" value="Kelch_1"/>
</dbReference>
<dbReference type="SUPFAM" id="SSF54695">
    <property type="entry name" value="POZ domain"/>
    <property type="match status" value="1"/>
</dbReference>
<dbReference type="Pfam" id="PF00651">
    <property type="entry name" value="BTB"/>
    <property type="match status" value="1"/>
</dbReference>
<keyword evidence="1" id="KW-0880">Kelch repeat</keyword>
<feature type="domain" description="BTB" evidence="3">
    <location>
        <begin position="48"/>
        <end position="118"/>
    </location>
</feature>
<dbReference type="Proteomes" id="UP001164746">
    <property type="component" value="Chromosome 10"/>
</dbReference>
<dbReference type="PANTHER" id="PTHR24412">
    <property type="entry name" value="KELCH PROTEIN"/>
    <property type="match status" value="1"/>
</dbReference>
<proteinExistence type="predicted"/>
<keyword evidence="2" id="KW-0677">Repeat</keyword>
<dbReference type="InterPro" id="IPR000210">
    <property type="entry name" value="BTB/POZ_dom"/>
</dbReference>
<dbReference type="CDD" id="cd18186">
    <property type="entry name" value="BTB_POZ_ZBTB_KLHL-like"/>
    <property type="match status" value="1"/>
</dbReference>
<evidence type="ECO:0000256" key="2">
    <source>
        <dbReference type="ARBA" id="ARBA00022737"/>
    </source>
</evidence>
<evidence type="ECO:0000256" key="1">
    <source>
        <dbReference type="ARBA" id="ARBA00022441"/>
    </source>
</evidence>
<accession>A0ABY7F2K5</accession>
<name>A0ABY7F2K5_MYAAR</name>
<dbReference type="Gene3D" id="2.120.10.80">
    <property type="entry name" value="Kelch-type beta propeller"/>
    <property type="match status" value="2"/>
</dbReference>
<dbReference type="InterPro" id="IPR011333">
    <property type="entry name" value="SKP1/BTB/POZ_sf"/>
</dbReference>
<dbReference type="Gene3D" id="1.25.40.420">
    <property type="match status" value="1"/>
</dbReference>
<dbReference type="PANTHER" id="PTHR24412:SF420">
    <property type="entry name" value="KELCH-LIKE PROTEIN 11"/>
    <property type="match status" value="1"/>
</dbReference>
<protein>
    <submittedName>
        <fullName evidence="4">KLH11-like protein</fullName>
    </submittedName>
</protein>